<feature type="transmembrane region" description="Helical" evidence="8">
    <location>
        <begin position="240"/>
        <end position="260"/>
    </location>
</feature>
<evidence type="ECO:0000256" key="1">
    <source>
        <dbReference type="ARBA" id="ARBA00004651"/>
    </source>
</evidence>
<reference evidence="10 11" key="1">
    <citation type="submission" date="2016-10" db="EMBL/GenBank/DDBJ databases">
        <authorList>
            <person name="de Groot N.N."/>
        </authorList>
    </citation>
    <scope>NUCLEOTIDE SEQUENCE [LARGE SCALE GENOMIC DNA]</scope>
    <source>
        <strain evidence="10 11">DSM 23048</strain>
    </source>
</reference>
<evidence type="ECO:0000256" key="6">
    <source>
        <dbReference type="ARBA" id="ARBA00022989"/>
    </source>
</evidence>
<keyword evidence="4" id="KW-1003">Cell membrane</keyword>
<comment type="similarity">
    <text evidence="2">Belongs to the major facilitator superfamily. Bcr/CmlA family.</text>
</comment>
<keyword evidence="7 8" id="KW-0472">Membrane</keyword>
<evidence type="ECO:0000256" key="4">
    <source>
        <dbReference type="ARBA" id="ARBA00022475"/>
    </source>
</evidence>
<dbReference type="PROSITE" id="PS50850">
    <property type="entry name" value="MFS"/>
    <property type="match status" value="1"/>
</dbReference>
<dbReference type="InterPro" id="IPR004812">
    <property type="entry name" value="Efflux_drug-R_Bcr/CmlA"/>
</dbReference>
<dbReference type="EMBL" id="FNYS01000009">
    <property type="protein sequence ID" value="SEJ02219.1"/>
    <property type="molecule type" value="Genomic_DNA"/>
</dbReference>
<feature type="transmembrane region" description="Helical" evidence="8">
    <location>
        <begin position="329"/>
        <end position="350"/>
    </location>
</feature>
<comment type="subcellular location">
    <subcellularLocation>
        <location evidence="1">Cell membrane</location>
        <topology evidence="1">Multi-pass membrane protein</topology>
    </subcellularLocation>
</comment>
<evidence type="ECO:0000256" key="5">
    <source>
        <dbReference type="ARBA" id="ARBA00022692"/>
    </source>
</evidence>
<sequence>MKTKNSLGLMIVLMMFPQFVETIYSPALTHLAKAFDVPKETTLLTISIYFIAFALGVIFWGILSDYIGRRKAMLSGLITYTLASVLALLATNFETILIARFIAAFGIAVGSVITQTMMRDSYTGVELAKVFSIMGIALSVSPVIGLLTGGVLSNHYGYWGVFTVLATLSILLFGTSFFSLNETKQTTDKITFSKIVELAKKMYTDSLLWKYALLVMGYNVLLFSYYSFAPFIFEQQGLSPTVYGYSGVILALGSFIGSTLNKRLLEKGYQPITLMKIAATIAIVNTLVLILVGNTLYFLIPMVFIVTAFGIAIPNILSQALLQYKSSIGTASALFGLLYYILIGTGLYISSIMPNITVVMITFSVIAMIVSLLIKNTKSSL</sequence>
<evidence type="ECO:0000313" key="10">
    <source>
        <dbReference type="EMBL" id="SEJ02219.1"/>
    </source>
</evidence>
<feature type="transmembrane region" description="Helical" evidence="8">
    <location>
        <begin position="97"/>
        <end position="118"/>
    </location>
</feature>
<feature type="transmembrane region" description="Helical" evidence="8">
    <location>
        <begin position="298"/>
        <end position="317"/>
    </location>
</feature>
<dbReference type="Pfam" id="PF07690">
    <property type="entry name" value="MFS_1"/>
    <property type="match status" value="1"/>
</dbReference>
<dbReference type="AlphaFoldDB" id="A0A1H6VC53"/>
<dbReference type="GO" id="GO:0042910">
    <property type="term" value="F:xenobiotic transmembrane transporter activity"/>
    <property type="evidence" value="ECO:0007669"/>
    <property type="project" value="InterPro"/>
</dbReference>
<dbReference type="InterPro" id="IPR011701">
    <property type="entry name" value="MFS"/>
</dbReference>
<dbReference type="InterPro" id="IPR036259">
    <property type="entry name" value="MFS_trans_sf"/>
</dbReference>
<feature type="transmembrane region" description="Helical" evidence="8">
    <location>
        <begin position="44"/>
        <end position="63"/>
    </location>
</feature>
<evidence type="ECO:0000256" key="2">
    <source>
        <dbReference type="ARBA" id="ARBA00006236"/>
    </source>
</evidence>
<accession>A0A1H6VC53</accession>
<dbReference type="SUPFAM" id="SSF103473">
    <property type="entry name" value="MFS general substrate transporter"/>
    <property type="match status" value="1"/>
</dbReference>
<dbReference type="GeneID" id="82257381"/>
<gene>
    <name evidence="10" type="ORF">SAMN04488018_109107</name>
</gene>
<dbReference type="InterPro" id="IPR050189">
    <property type="entry name" value="MFS_Efflux_Transporters"/>
</dbReference>
<dbReference type="PANTHER" id="PTHR43124:SF3">
    <property type="entry name" value="CHLORAMPHENICOL EFFLUX PUMP RV0191"/>
    <property type="match status" value="1"/>
</dbReference>
<dbReference type="GO" id="GO:1990961">
    <property type="term" value="P:xenobiotic detoxification by transmembrane export across the plasma membrane"/>
    <property type="evidence" value="ECO:0007669"/>
    <property type="project" value="InterPro"/>
</dbReference>
<evidence type="ECO:0000256" key="3">
    <source>
        <dbReference type="ARBA" id="ARBA00022448"/>
    </source>
</evidence>
<evidence type="ECO:0000256" key="8">
    <source>
        <dbReference type="SAM" id="Phobius"/>
    </source>
</evidence>
<feature type="transmembrane region" description="Helical" evidence="8">
    <location>
        <begin position="130"/>
        <end position="152"/>
    </location>
</feature>
<feature type="transmembrane region" description="Helical" evidence="8">
    <location>
        <begin position="208"/>
        <end position="228"/>
    </location>
</feature>
<evidence type="ECO:0000256" key="7">
    <source>
        <dbReference type="ARBA" id="ARBA00023136"/>
    </source>
</evidence>
<keyword evidence="6 8" id="KW-1133">Transmembrane helix</keyword>
<dbReference type="Proteomes" id="UP000183077">
    <property type="component" value="Unassembled WGS sequence"/>
</dbReference>
<dbReference type="GO" id="GO:0005886">
    <property type="term" value="C:plasma membrane"/>
    <property type="evidence" value="ECO:0007669"/>
    <property type="project" value="UniProtKB-SubCell"/>
</dbReference>
<feature type="transmembrane region" description="Helical" evidence="8">
    <location>
        <begin position="72"/>
        <end position="91"/>
    </location>
</feature>
<dbReference type="CDD" id="cd17320">
    <property type="entry name" value="MFS_MdfA_MDR_like"/>
    <property type="match status" value="1"/>
</dbReference>
<dbReference type="RefSeq" id="WP_074746292.1">
    <property type="nucleotide sequence ID" value="NZ_FNYS01000009.1"/>
</dbReference>
<protein>
    <submittedName>
        <fullName evidence="10">Drug resistance transporter, Bcr/CflA subfamily</fullName>
    </submittedName>
</protein>
<feature type="transmembrane region" description="Helical" evidence="8">
    <location>
        <begin position="356"/>
        <end position="374"/>
    </location>
</feature>
<organism evidence="10 11">
    <name type="scientific">Myroides marinus</name>
    <dbReference type="NCBI Taxonomy" id="703342"/>
    <lineage>
        <taxon>Bacteria</taxon>
        <taxon>Pseudomonadati</taxon>
        <taxon>Bacteroidota</taxon>
        <taxon>Flavobacteriia</taxon>
        <taxon>Flavobacteriales</taxon>
        <taxon>Flavobacteriaceae</taxon>
        <taxon>Myroides</taxon>
    </lineage>
</organism>
<dbReference type="PANTHER" id="PTHR43124">
    <property type="entry name" value="PURINE EFFLUX PUMP PBUE"/>
    <property type="match status" value="1"/>
</dbReference>
<dbReference type="NCBIfam" id="TIGR00710">
    <property type="entry name" value="efflux_Bcr_CflA"/>
    <property type="match status" value="1"/>
</dbReference>
<proteinExistence type="inferred from homology"/>
<feature type="transmembrane region" description="Helical" evidence="8">
    <location>
        <begin position="272"/>
        <end position="292"/>
    </location>
</feature>
<dbReference type="Gene3D" id="1.20.1720.10">
    <property type="entry name" value="Multidrug resistance protein D"/>
    <property type="match status" value="1"/>
</dbReference>
<name>A0A1H6VC53_9FLAO</name>
<evidence type="ECO:0000259" key="9">
    <source>
        <dbReference type="PROSITE" id="PS50850"/>
    </source>
</evidence>
<feature type="transmembrane region" description="Helical" evidence="8">
    <location>
        <begin position="158"/>
        <end position="180"/>
    </location>
</feature>
<feature type="domain" description="Major facilitator superfamily (MFS) profile" evidence="9">
    <location>
        <begin position="6"/>
        <end position="379"/>
    </location>
</feature>
<keyword evidence="3" id="KW-0813">Transport</keyword>
<keyword evidence="5 8" id="KW-0812">Transmembrane</keyword>
<evidence type="ECO:0000313" key="11">
    <source>
        <dbReference type="Proteomes" id="UP000183077"/>
    </source>
</evidence>
<dbReference type="InterPro" id="IPR020846">
    <property type="entry name" value="MFS_dom"/>
</dbReference>